<evidence type="ECO:0000256" key="1">
    <source>
        <dbReference type="SAM" id="Phobius"/>
    </source>
</evidence>
<accession>A0ABZ1W4V0</accession>
<keyword evidence="3" id="KW-1185">Reference proteome</keyword>
<keyword evidence="1" id="KW-0472">Membrane</keyword>
<dbReference type="RefSeq" id="WP_329499531.1">
    <property type="nucleotide sequence ID" value="NZ_CP108460.1"/>
</dbReference>
<dbReference type="SUPFAM" id="SSF53474">
    <property type="entry name" value="alpha/beta-Hydrolases"/>
    <property type="match status" value="1"/>
</dbReference>
<evidence type="ECO:0000313" key="2">
    <source>
        <dbReference type="EMBL" id="WUS55857.1"/>
    </source>
</evidence>
<keyword evidence="1" id="KW-0812">Transmembrane</keyword>
<reference evidence="2 3" key="1">
    <citation type="submission" date="2022-10" db="EMBL/GenBank/DDBJ databases">
        <title>The complete genomes of actinobacterial strains from the NBC collection.</title>
        <authorList>
            <person name="Joergensen T.S."/>
            <person name="Alvarez Arevalo M."/>
            <person name="Sterndorff E.B."/>
            <person name="Faurdal D."/>
            <person name="Vuksanovic O."/>
            <person name="Mourched A.-S."/>
            <person name="Charusanti P."/>
            <person name="Shaw S."/>
            <person name="Blin K."/>
            <person name="Weber T."/>
        </authorList>
    </citation>
    <scope>NUCLEOTIDE SEQUENCE [LARGE SCALE GENOMIC DNA]</scope>
    <source>
        <strain evidence="2 3">NBC_01247</strain>
    </source>
</reference>
<protein>
    <submittedName>
        <fullName evidence="2">Esterase family protein</fullName>
    </submittedName>
</protein>
<organism evidence="2 3">
    <name type="scientific">Kitasatospora herbaricolor</name>
    <dbReference type="NCBI Taxonomy" id="68217"/>
    <lineage>
        <taxon>Bacteria</taxon>
        <taxon>Bacillati</taxon>
        <taxon>Actinomycetota</taxon>
        <taxon>Actinomycetes</taxon>
        <taxon>Kitasatosporales</taxon>
        <taxon>Streptomycetaceae</taxon>
        <taxon>Kitasatospora</taxon>
    </lineage>
</organism>
<dbReference type="Gene3D" id="3.40.50.1820">
    <property type="entry name" value="alpha/beta hydrolase"/>
    <property type="match status" value="1"/>
</dbReference>
<dbReference type="Proteomes" id="UP001432014">
    <property type="component" value="Chromosome"/>
</dbReference>
<dbReference type="InterPro" id="IPR000801">
    <property type="entry name" value="Esterase-like"/>
</dbReference>
<dbReference type="InterPro" id="IPR029058">
    <property type="entry name" value="AB_hydrolase_fold"/>
</dbReference>
<dbReference type="PANTHER" id="PTHR48098">
    <property type="entry name" value="ENTEROCHELIN ESTERASE-RELATED"/>
    <property type="match status" value="1"/>
</dbReference>
<dbReference type="InterPro" id="IPR050583">
    <property type="entry name" value="Mycobacterial_A85_antigen"/>
</dbReference>
<dbReference type="PANTHER" id="PTHR48098:SF1">
    <property type="entry name" value="DIACYLGLYCEROL ACYLTRANSFERASE_MYCOLYLTRANSFERASE AG85A"/>
    <property type="match status" value="1"/>
</dbReference>
<keyword evidence="1" id="KW-1133">Transmembrane helix</keyword>
<name>A0ABZ1W4V0_9ACTN</name>
<evidence type="ECO:0000313" key="3">
    <source>
        <dbReference type="Proteomes" id="UP001432014"/>
    </source>
</evidence>
<proteinExistence type="predicted"/>
<sequence>MGLTSHKVLALTVLFAVLVTAGTVRIWPRFARPTWTAVLGRIGTIMATQLALLVVIGLLANNYFAFYSSWDDLLGSGDDGPVEIRTKLDAGHGDRVEPLGRVPVKGGGAVGREPGQAGEIQQVRIPGATTGLSTEGYVYLPPQYFRPEYAHRTFPVVIVTTGFPGDARNLVTRLNYPGAALRLLQSGRMQPTVLVMMRPSPAMPADTECEDVPGGPQSDRYFTEDVPRAVRGSYRVSADPQAWGLMGNSTGGYCSLKLAMRHPDVFPTAVSLSGYYRAAEDATTGDLFRGSPQRRDDADLIRRLNHPPHPKVAVLLAGTREGDGDYRRQTEEFVAAVRAPMKVSFSMLKSGGHNFQTWERLLPSSLEWLSQQLKVPAGT</sequence>
<gene>
    <name evidence="2" type="ORF">OG469_10190</name>
</gene>
<feature type="transmembrane region" description="Helical" evidence="1">
    <location>
        <begin position="38"/>
        <end position="60"/>
    </location>
</feature>
<dbReference type="Pfam" id="PF00756">
    <property type="entry name" value="Esterase"/>
    <property type="match status" value="1"/>
</dbReference>
<dbReference type="EMBL" id="CP108482">
    <property type="protein sequence ID" value="WUS55857.1"/>
    <property type="molecule type" value="Genomic_DNA"/>
</dbReference>